<proteinExistence type="predicted"/>
<feature type="region of interest" description="Disordered" evidence="1">
    <location>
        <begin position="529"/>
        <end position="550"/>
    </location>
</feature>
<evidence type="ECO:0000256" key="1">
    <source>
        <dbReference type="SAM" id="MobiDB-lite"/>
    </source>
</evidence>
<accession>A0A8D8SEZ1</accession>
<feature type="region of interest" description="Disordered" evidence="1">
    <location>
        <begin position="1"/>
        <end position="93"/>
    </location>
</feature>
<sequence>MQSAHHVDSDDNAELPSVSRKSLAMQSARHEDSDDNVELPSVPRKSLAMQSARHEDSDSTVEPIHPALADLNESDQEPRVAPPRRKSFAPRKSVNFRNRDLDSSGEMEFTCAFPAMARPPVEEENDGSEMEETEVFPRKYVGPRQSTELNIPDKGDFMWRRSLPNKTNLTKSMETSNTSQLDLESRKSTGMNNLQNVFPQQYDQDSSMELTTFVPLKSLRKSVGRMMLKTSEHLDESGMEITEVLHGLPSNAHMDDTRSEEYDVSMSEAISDMEISSYSPPNVTTTNQSMMTVDQTKPNVSAGDSIIATGGLNRKSLGPRIQNNENLKIKHLARYPTSTSTHLQHKSFSGFENSAMDLSTAPSRKSAPICIVPAQHDESETLPQSTSEDGSPNISVSVGVPITSMNADQHRVNPNMVLNSSVNDQSLQTTDIHSILPMAHSTNLNLTETKSSPVAKATTKQNLASENHFNVTSESNPNKSADNMSMSMESTCTLPQSTELVSNKMDNSNMELSSVINQKSTREFNLTATGETPGETNTCQQTTQSKRENTNMSVNDISIDKSVACEDMSLAETMTIHVNETCVTGAILPETEVLVSDVKENSTNPSQFESDSAVMSSSSGESKDNSVSTVLSEGTTGNNDENEQPNMNTTKLENKSDKTESKKVLQVSVDDGFSSTQNSRQSLESALSTSCVLDISKMSCDLVQVERPRKRPSDGFEVHDENLVQDENKMVVANPKKRSKTFEVDIEDKEGNEVEINSENMAKESEETTTTKQSFHSHSMITPVKTPIQLVQTPTMVTNFTETVDKPFTFATPAKTHVVKSTPNKTSTFVTPVQVANKTPQFITPSNNLTFRTPGKTPIKTPTLTTPGRAPVTEADVNFSHESLHSSNVSTYANPSSTLTDSVINNLTDKEIPLPGSTIKQTPSEMKAKQHQSASCSTPLLPNSCNKNVIVDMFFQSFNKTHDKPEGFSAPSKNIIKKLIMTQEKQKQTIEEETTSDENKSASQDASPENASLDINPTLKRTKDQLNISEHNDLNSSNYIPEKQQRNVMSDIGDVVKDNVVCLNISEQSDIGDVVKPVGERQTE</sequence>
<feature type="region of interest" description="Disordered" evidence="1">
    <location>
        <begin position="599"/>
        <end position="662"/>
    </location>
</feature>
<feature type="compositionally biased region" description="Basic and acidic residues" evidence="1">
    <location>
        <begin position="652"/>
        <end position="662"/>
    </location>
</feature>
<reference evidence="2" key="1">
    <citation type="submission" date="2021-05" db="EMBL/GenBank/DDBJ databases">
        <authorList>
            <person name="Alioto T."/>
            <person name="Alioto T."/>
            <person name="Gomez Garrido J."/>
        </authorList>
    </citation>
    <scope>NUCLEOTIDE SEQUENCE</scope>
</reference>
<dbReference type="EMBL" id="HBUF01218836">
    <property type="protein sequence ID" value="CAG6668451.1"/>
    <property type="molecule type" value="Transcribed_RNA"/>
</dbReference>
<feature type="compositionally biased region" description="Polar residues" evidence="1">
    <location>
        <begin position="1001"/>
        <end position="1015"/>
    </location>
</feature>
<evidence type="ECO:0000313" key="2">
    <source>
        <dbReference type="EMBL" id="CAG6668451.1"/>
    </source>
</evidence>
<feature type="region of interest" description="Disordered" evidence="1">
    <location>
        <begin position="844"/>
        <end position="869"/>
    </location>
</feature>
<feature type="compositionally biased region" description="Low complexity" evidence="1">
    <location>
        <begin position="853"/>
        <end position="868"/>
    </location>
</feature>
<protein>
    <submittedName>
        <fullName evidence="2">Uncharacterized protein</fullName>
    </submittedName>
</protein>
<feature type="region of interest" description="Disordered" evidence="1">
    <location>
        <begin position="983"/>
        <end position="1019"/>
    </location>
</feature>
<feature type="compositionally biased region" description="Polar residues" evidence="1">
    <location>
        <begin position="601"/>
        <end position="651"/>
    </location>
</feature>
<name>A0A8D8SEZ1_9HEMI</name>
<dbReference type="AlphaFoldDB" id="A0A8D8SEZ1"/>
<organism evidence="2">
    <name type="scientific">Cacopsylla melanoneura</name>
    <dbReference type="NCBI Taxonomy" id="428564"/>
    <lineage>
        <taxon>Eukaryota</taxon>
        <taxon>Metazoa</taxon>
        <taxon>Ecdysozoa</taxon>
        <taxon>Arthropoda</taxon>
        <taxon>Hexapoda</taxon>
        <taxon>Insecta</taxon>
        <taxon>Pterygota</taxon>
        <taxon>Neoptera</taxon>
        <taxon>Paraneoptera</taxon>
        <taxon>Hemiptera</taxon>
        <taxon>Sternorrhyncha</taxon>
        <taxon>Psylloidea</taxon>
        <taxon>Psyllidae</taxon>
        <taxon>Psyllinae</taxon>
        <taxon>Cacopsylla</taxon>
    </lineage>
</organism>